<name>A0A8J7MNE8_9RHOB</name>
<feature type="domain" description="SsuA/THI5-like" evidence="5">
    <location>
        <begin position="56"/>
        <end position="243"/>
    </location>
</feature>
<feature type="chain" id="PRO_5035241464" evidence="4">
    <location>
        <begin position="26"/>
        <end position="333"/>
    </location>
</feature>
<protein>
    <submittedName>
        <fullName evidence="6">ABC transporter substrate-binding protein</fullName>
    </submittedName>
</protein>
<feature type="signal peptide" evidence="4">
    <location>
        <begin position="1"/>
        <end position="25"/>
    </location>
</feature>
<sequence>MRNNMKRLAGLAASALFAATTFAQAEVKEITVAYFLEWPLPIERAKVEGTFDKALGVKVNWRSFDTGVAMSAAAASGDVQFLISQGVPPFVTATSAGQDLKAIDISVNYSENDNCVVRKDLEITKDNAATELVGKKVGVPLGTAAHYGFLKQLEHFGLTAAQLQVVDLTPPDAAAAIAQGNIDVFCGWGGSLARAKEYGNVLLTGPEKEAAGIRVFDVISTPGAFAAENPDLVTKFLKVLNDENVAYAADPASFVPVLAKDSGLDEAGTKAQLDGFQFPTIEEKLSDKWLAGGLQAFLKSVADFFVSTGNIPSALDSYDGAVDASYLEAASKL</sequence>
<evidence type="ECO:0000259" key="5">
    <source>
        <dbReference type="Pfam" id="PF09084"/>
    </source>
</evidence>
<keyword evidence="7" id="KW-1185">Reference proteome</keyword>
<dbReference type="AlphaFoldDB" id="A0A8J7MNE8"/>
<comment type="subcellular location">
    <subcellularLocation>
        <location evidence="1">Periplasm</location>
    </subcellularLocation>
</comment>
<gene>
    <name evidence="6" type="ORF">JI744_00840</name>
</gene>
<evidence type="ECO:0000256" key="1">
    <source>
        <dbReference type="ARBA" id="ARBA00004418"/>
    </source>
</evidence>
<dbReference type="SUPFAM" id="SSF53850">
    <property type="entry name" value="Periplasmic binding protein-like II"/>
    <property type="match status" value="1"/>
</dbReference>
<dbReference type="Pfam" id="PF09084">
    <property type="entry name" value="NMT1"/>
    <property type="match status" value="1"/>
</dbReference>
<dbReference type="Gene3D" id="3.40.190.10">
    <property type="entry name" value="Periplasmic binding protein-like II"/>
    <property type="match status" value="2"/>
</dbReference>
<reference evidence="6" key="1">
    <citation type="submission" date="2021-01" db="EMBL/GenBank/DDBJ databases">
        <title>Genome seq and assembly of Tabrizicola sp. KVB23.</title>
        <authorList>
            <person name="Chhetri G."/>
        </authorList>
    </citation>
    <scope>NUCLEOTIDE SEQUENCE</scope>
    <source>
        <strain evidence="6">KVB23</strain>
    </source>
</reference>
<dbReference type="GO" id="GO:0042918">
    <property type="term" value="P:alkanesulfonate transmembrane transport"/>
    <property type="evidence" value="ECO:0007669"/>
    <property type="project" value="TreeGrafter"/>
</dbReference>
<evidence type="ECO:0000256" key="3">
    <source>
        <dbReference type="ARBA" id="ARBA00022729"/>
    </source>
</evidence>
<evidence type="ECO:0000313" key="7">
    <source>
        <dbReference type="Proteomes" id="UP000619033"/>
    </source>
</evidence>
<dbReference type="Proteomes" id="UP000619033">
    <property type="component" value="Unassembled WGS sequence"/>
</dbReference>
<comment type="similarity">
    <text evidence="2">Belongs to the bacterial solute-binding protein SsuA/TauA family.</text>
</comment>
<evidence type="ECO:0000256" key="4">
    <source>
        <dbReference type="SAM" id="SignalP"/>
    </source>
</evidence>
<evidence type="ECO:0000256" key="2">
    <source>
        <dbReference type="ARBA" id="ARBA00010742"/>
    </source>
</evidence>
<dbReference type="PANTHER" id="PTHR30024">
    <property type="entry name" value="ALIPHATIC SULFONATES-BINDING PROTEIN-RELATED"/>
    <property type="match status" value="1"/>
</dbReference>
<dbReference type="GO" id="GO:0042597">
    <property type="term" value="C:periplasmic space"/>
    <property type="evidence" value="ECO:0007669"/>
    <property type="project" value="UniProtKB-SubCell"/>
</dbReference>
<dbReference type="PANTHER" id="PTHR30024:SF47">
    <property type="entry name" value="TAURINE-BINDING PERIPLASMIC PROTEIN"/>
    <property type="match status" value="1"/>
</dbReference>
<comment type="caution">
    <text evidence="6">The sequence shown here is derived from an EMBL/GenBank/DDBJ whole genome shotgun (WGS) entry which is preliminary data.</text>
</comment>
<accession>A0A8J7MNE8</accession>
<dbReference type="InterPro" id="IPR015168">
    <property type="entry name" value="SsuA/THI5"/>
</dbReference>
<organism evidence="6 7">
    <name type="scientific">Fuscibacter oryzae</name>
    <dbReference type="NCBI Taxonomy" id="2803939"/>
    <lineage>
        <taxon>Bacteria</taxon>
        <taxon>Pseudomonadati</taxon>
        <taxon>Pseudomonadota</taxon>
        <taxon>Alphaproteobacteria</taxon>
        <taxon>Rhodobacterales</taxon>
        <taxon>Paracoccaceae</taxon>
        <taxon>Fuscibacter</taxon>
    </lineage>
</organism>
<dbReference type="EMBL" id="JAESVP010000001">
    <property type="protein sequence ID" value="MBL4926638.1"/>
    <property type="molecule type" value="Genomic_DNA"/>
</dbReference>
<evidence type="ECO:0000313" key="6">
    <source>
        <dbReference type="EMBL" id="MBL4926638.1"/>
    </source>
</evidence>
<proteinExistence type="inferred from homology"/>
<keyword evidence="3 4" id="KW-0732">Signal</keyword>